<feature type="domain" description="Thiolase C-terminal" evidence="6">
    <location>
        <begin position="280"/>
        <end position="401"/>
    </location>
</feature>
<evidence type="ECO:0000313" key="7">
    <source>
        <dbReference type="EMBL" id="GAW66924.1"/>
    </source>
</evidence>
<evidence type="ECO:0000313" key="8">
    <source>
        <dbReference type="Proteomes" id="UP000194153"/>
    </source>
</evidence>
<dbReference type="NCBIfam" id="TIGR01930">
    <property type="entry name" value="AcCoA-C-Actrans"/>
    <property type="match status" value="1"/>
</dbReference>
<name>A0ABQ0MIM9_9BACT</name>
<dbReference type="SUPFAM" id="SSF53901">
    <property type="entry name" value="Thiolase-like"/>
    <property type="match status" value="2"/>
</dbReference>
<gene>
    <name evidence="7" type="ORF">GPEL0_01r2492</name>
</gene>
<proteinExistence type="inferred from homology"/>
<accession>A0ABQ0MIM9</accession>
<evidence type="ECO:0000256" key="4">
    <source>
        <dbReference type="RuleBase" id="RU003557"/>
    </source>
</evidence>
<evidence type="ECO:0000259" key="6">
    <source>
        <dbReference type="Pfam" id="PF02803"/>
    </source>
</evidence>
<dbReference type="InterPro" id="IPR002155">
    <property type="entry name" value="Thiolase"/>
</dbReference>
<keyword evidence="8" id="KW-1185">Reference proteome</keyword>
<protein>
    <submittedName>
        <fullName evidence="7">Acetyl-CoA acetyltransferase</fullName>
    </submittedName>
</protein>
<dbReference type="InterPro" id="IPR016039">
    <property type="entry name" value="Thiolase-like"/>
</dbReference>
<dbReference type="InterPro" id="IPR020610">
    <property type="entry name" value="Thiolase_AS"/>
</dbReference>
<feature type="domain" description="Thiolase N-terminal" evidence="5">
    <location>
        <begin position="15"/>
        <end position="269"/>
    </location>
</feature>
<dbReference type="Proteomes" id="UP000194153">
    <property type="component" value="Unassembled WGS sequence"/>
</dbReference>
<dbReference type="InterPro" id="IPR020617">
    <property type="entry name" value="Thiolase_C"/>
</dbReference>
<reference evidence="8" key="1">
    <citation type="submission" date="2017-05" db="EMBL/GenBank/DDBJ databases">
        <title>Draft genome sequence of Geobacter pelophilus, a iron(III)-reducing bacteria.</title>
        <authorList>
            <person name="Aoyagi T."/>
            <person name="Koike H."/>
            <person name="Morita T."/>
            <person name="Sato Y."/>
            <person name="Habe H."/>
            <person name="Hori T."/>
        </authorList>
    </citation>
    <scope>NUCLEOTIDE SEQUENCE [LARGE SCALE GENOMIC DNA]</scope>
    <source>
        <strain evidence="8">Drf2</strain>
    </source>
</reference>
<evidence type="ECO:0000259" key="5">
    <source>
        <dbReference type="Pfam" id="PF00108"/>
    </source>
</evidence>
<dbReference type="InterPro" id="IPR020615">
    <property type="entry name" value="Thiolase_acyl_enz_int_AS"/>
</dbReference>
<sequence>MASQITAVGGDMKDIFVVESQRTPFGSFGGVLSDVEATVLGGGAIKALLERTGLDPAEVDEVIAGQVLSGGCGQAPARQAMRGAGIPDSAHAMTINKVCGSGLKAIMLGAGSIQLEDSEIVVAGGMENMSLAPFLLKKARYGYRMGHGALVDLMIYDGLQDPYSGRHMGEIAEAAVKKHGLTREAQDEFTLRSYKLAQEAVRGGVFKDEIAPVVKKGRKGDEVVSDDEEPFKVDFDKLTQLRPVFSKDGTITAANASTINDGAAFTLLAGGAALKRCNVAPKARVVAYATGSLHPELYTEAPVTAIQAACARAGLKVGDIDLFEINEAFAAVAMIAMKELDLDPGKVNVNGGACALGHPIGASGARLAGTVIRELHKRQARYGLATLCIGGGEAVAVIFERV</sequence>
<evidence type="ECO:0000256" key="3">
    <source>
        <dbReference type="ARBA" id="ARBA00023315"/>
    </source>
</evidence>
<dbReference type="Pfam" id="PF02803">
    <property type="entry name" value="Thiolase_C"/>
    <property type="match status" value="1"/>
</dbReference>
<organism evidence="7 8">
    <name type="scientific">Geoanaerobacter pelophilus</name>
    <dbReference type="NCBI Taxonomy" id="60036"/>
    <lineage>
        <taxon>Bacteria</taxon>
        <taxon>Pseudomonadati</taxon>
        <taxon>Thermodesulfobacteriota</taxon>
        <taxon>Desulfuromonadia</taxon>
        <taxon>Geobacterales</taxon>
        <taxon>Geobacteraceae</taxon>
        <taxon>Geoanaerobacter</taxon>
    </lineage>
</organism>
<dbReference type="PANTHER" id="PTHR18919:SF138">
    <property type="entry name" value="ACETYL-COA C-ACETYLTRANSFERASE"/>
    <property type="match status" value="1"/>
</dbReference>
<keyword evidence="2 4" id="KW-0808">Transferase</keyword>
<comment type="similarity">
    <text evidence="1 4">Belongs to the thiolase-like superfamily. Thiolase family.</text>
</comment>
<evidence type="ECO:0000256" key="2">
    <source>
        <dbReference type="ARBA" id="ARBA00022679"/>
    </source>
</evidence>
<keyword evidence="3 4" id="KW-0012">Acyltransferase</keyword>
<comment type="caution">
    <text evidence="7">The sequence shown here is derived from an EMBL/GenBank/DDBJ whole genome shotgun (WGS) entry which is preliminary data.</text>
</comment>
<evidence type="ECO:0000256" key="1">
    <source>
        <dbReference type="ARBA" id="ARBA00010982"/>
    </source>
</evidence>
<dbReference type="PROSITE" id="PS00098">
    <property type="entry name" value="THIOLASE_1"/>
    <property type="match status" value="1"/>
</dbReference>
<dbReference type="PROSITE" id="PS00099">
    <property type="entry name" value="THIOLASE_3"/>
    <property type="match status" value="1"/>
</dbReference>
<dbReference type="CDD" id="cd00751">
    <property type="entry name" value="thiolase"/>
    <property type="match status" value="1"/>
</dbReference>
<dbReference type="Pfam" id="PF00108">
    <property type="entry name" value="Thiolase_N"/>
    <property type="match status" value="1"/>
</dbReference>
<dbReference type="PIRSF" id="PIRSF000429">
    <property type="entry name" value="Ac-CoA_Ac_transf"/>
    <property type="match status" value="1"/>
</dbReference>
<dbReference type="EMBL" id="BDQG01000001">
    <property type="protein sequence ID" value="GAW66924.1"/>
    <property type="molecule type" value="Genomic_DNA"/>
</dbReference>
<dbReference type="PANTHER" id="PTHR18919">
    <property type="entry name" value="ACETYL-COA C-ACYLTRANSFERASE"/>
    <property type="match status" value="1"/>
</dbReference>
<dbReference type="Gene3D" id="3.40.47.10">
    <property type="match status" value="2"/>
</dbReference>
<dbReference type="InterPro" id="IPR020616">
    <property type="entry name" value="Thiolase_N"/>
</dbReference>